<reference evidence="1 2" key="1">
    <citation type="journal article" date="2012" name="PLoS Pathog.">
        <title>Diverse lifestyles and strategies of plant pathogenesis encoded in the genomes of eighteen Dothideomycetes fungi.</title>
        <authorList>
            <person name="Ohm R.A."/>
            <person name="Feau N."/>
            <person name="Henrissat B."/>
            <person name="Schoch C.L."/>
            <person name="Horwitz B.A."/>
            <person name="Barry K.W."/>
            <person name="Condon B.J."/>
            <person name="Copeland A.C."/>
            <person name="Dhillon B."/>
            <person name="Glaser F."/>
            <person name="Hesse C.N."/>
            <person name="Kosti I."/>
            <person name="LaButti K."/>
            <person name="Lindquist E.A."/>
            <person name="Lucas S."/>
            <person name="Salamov A.A."/>
            <person name="Bradshaw R.E."/>
            <person name="Ciuffetti L."/>
            <person name="Hamelin R.C."/>
            <person name="Kema G.H.J."/>
            <person name="Lawrence C."/>
            <person name="Scott J.A."/>
            <person name="Spatafora J.W."/>
            <person name="Turgeon B.G."/>
            <person name="de Wit P.J.G.M."/>
            <person name="Zhong S."/>
            <person name="Goodwin S.B."/>
            <person name="Grigoriev I.V."/>
        </authorList>
    </citation>
    <scope>NUCLEOTIDE SEQUENCE [LARGE SCALE GENOMIC DNA]</scope>
    <source>
        <strain evidence="1 2">CIRAD86</strain>
    </source>
</reference>
<dbReference type="KEGG" id="pfj:MYCFIDRAFT_178282"/>
<name>M2ZKY2_PSEFD</name>
<dbReference type="AlphaFoldDB" id="M2ZKY2"/>
<dbReference type="Proteomes" id="UP000016932">
    <property type="component" value="Unassembled WGS sequence"/>
</dbReference>
<evidence type="ECO:0000313" key="2">
    <source>
        <dbReference type="Proteomes" id="UP000016932"/>
    </source>
</evidence>
<proteinExistence type="predicted"/>
<protein>
    <submittedName>
        <fullName evidence="1">Uncharacterized protein</fullName>
    </submittedName>
</protein>
<organism evidence="1 2">
    <name type="scientific">Pseudocercospora fijiensis (strain CIRAD86)</name>
    <name type="common">Black leaf streak disease fungus</name>
    <name type="synonym">Mycosphaerella fijiensis</name>
    <dbReference type="NCBI Taxonomy" id="383855"/>
    <lineage>
        <taxon>Eukaryota</taxon>
        <taxon>Fungi</taxon>
        <taxon>Dikarya</taxon>
        <taxon>Ascomycota</taxon>
        <taxon>Pezizomycotina</taxon>
        <taxon>Dothideomycetes</taxon>
        <taxon>Dothideomycetidae</taxon>
        <taxon>Mycosphaerellales</taxon>
        <taxon>Mycosphaerellaceae</taxon>
        <taxon>Pseudocercospora</taxon>
    </lineage>
</organism>
<dbReference type="RefSeq" id="XP_007930361.1">
    <property type="nucleotide sequence ID" value="XM_007932170.1"/>
</dbReference>
<evidence type="ECO:0000313" key="1">
    <source>
        <dbReference type="EMBL" id="EME79714.1"/>
    </source>
</evidence>
<gene>
    <name evidence="1" type="ORF">MYCFIDRAFT_178282</name>
</gene>
<dbReference type="HOGENOM" id="CLU_538755_0_0_1"/>
<dbReference type="VEuPathDB" id="FungiDB:MYCFIDRAFT_178282"/>
<sequence length="506" mass="55367">MLIASQVCFVLRELLLSDISSCSYVLIRRVKFGGLALSMRWIVAMALLVGGEGGAGELDGGGERTRAVDVMWELMKLQLPEVSSVSEFGKRKLAKQEPPTSPTKNASHILVVRHFPPQLQLPLPASATPHRSSVSASSFCFSDRSSARPACASRAKNAQTIRCRQNAVQRTTHPAPISSESTLPANVHVNAASTAANDQIEARTCRTRLLNEHVENRYPPLLHLDVRCSPRDPIECPCKHRLEEGIIPDHDRAHHGGRNNEQQSQLYRGLAKTLVQVVVNFCMLEAPDELDVALVNVPVRMEDVDGAGKCVRENAMLVTNAIHAHFDSDLDVKPSINMHGSFIHSHLGNEELLPRRFNPKSLTLPSVLGLDVSTAGIKGYEIETFGLPPNSSPSQIVSCQGTVAELEDATAGMEHMGNFVFMHMQRPSLKRGFLASPPCSLVGRTYSTHSLGGRYREIVEDVVQHSLMMAVVIRRTYVVQQGAVRIVSAEGPQRSVANILHVSHGI</sequence>
<accession>M2ZKY2</accession>
<dbReference type="EMBL" id="KB446562">
    <property type="protein sequence ID" value="EME79714.1"/>
    <property type="molecule type" value="Genomic_DNA"/>
</dbReference>
<dbReference type="GeneID" id="19333917"/>
<keyword evidence="2" id="KW-1185">Reference proteome</keyword>